<protein>
    <submittedName>
        <fullName evidence="4">Uncharacterized protein</fullName>
    </submittedName>
</protein>
<evidence type="ECO:0000313" key="5">
    <source>
        <dbReference type="Proteomes" id="UP000053660"/>
    </source>
</evidence>
<accession>A0A0B1TEN5</accession>
<keyword evidence="2" id="KW-0812">Transmembrane</keyword>
<dbReference type="AlphaFoldDB" id="A0A0B1TEN5"/>
<feature type="region of interest" description="Disordered" evidence="1">
    <location>
        <begin position="153"/>
        <end position="174"/>
    </location>
</feature>
<sequence length="313" mass="35323">MTFELFLLFVALCNVVAPSHISRFFNVIIFILAVGVNFSHLLIVARSEGLFWKCMQGDVVMQHCFLFTIPSHYHTLYTAGFLMFIHIAIALLSVATTIFYDGSLDWHIDETPGAPQWITSEPLHRHQRFDEARALKKKQNLIKKLSQSKLKMSDLPPGTTITREQSEQSVKTTTYDRLGRANVGPEHVTMSRSYTLKAPGSKPVTSKRKWVVRRPPTGSSFVPAKDVKTTPVPDKMLPFLDSGAIPGQLKPIGKPVEIPSDMKPIEKRDTAGREEVHDDSPLRITRMPALISPLAYLANKNKDNMEKQSDYMY</sequence>
<name>A0A0B1TEN5_OESDE</name>
<dbReference type="Proteomes" id="UP000053660">
    <property type="component" value="Unassembled WGS sequence"/>
</dbReference>
<feature type="compositionally biased region" description="Polar residues" evidence="1">
    <location>
        <begin position="159"/>
        <end position="174"/>
    </location>
</feature>
<feature type="transmembrane region" description="Helical" evidence="2">
    <location>
        <begin position="28"/>
        <end position="45"/>
    </location>
</feature>
<evidence type="ECO:0000256" key="1">
    <source>
        <dbReference type="SAM" id="MobiDB-lite"/>
    </source>
</evidence>
<feature type="chain" id="PRO_5002082154" evidence="3">
    <location>
        <begin position="19"/>
        <end position="313"/>
    </location>
</feature>
<feature type="transmembrane region" description="Helical" evidence="2">
    <location>
        <begin position="76"/>
        <end position="100"/>
    </location>
</feature>
<reference evidence="4 5" key="1">
    <citation type="submission" date="2014-03" db="EMBL/GenBank/DDBJ databases">
        <title>Draft genome of the hookworm Oesophagostomum dentatum.</title>
        <authorList>
            <person name="Mitreva M."/>
        </authorList>
    </citation>
    <scope>NUCLEOTIDE SEQUENCE [LARGE SCALE GENOMIC DNA]</scope>
    <source>
        <strain evidence="4 5">OD-Hann</strain>
    </source>
</reference>
<dbReference type="EMBL" id="KN550281">
    <property type="protein sequence ID" value="KHJ94566.1"/>
    <property type="molecule type" value="Genomic_DNA"/>
</dbReference>
<evidence type="ECO:0000256" key="2">
    <source>
        <dbReference type="SAM" id="Phobius"/>
    </source>
</evidence>
<proteinExistence type="predicted"/>
<gene>
    <name evidence="4" type="ORF">OESDEN_05503</name>
</gene>
<feature type="signal peptide" evidence="3">
    <location>
        <begin position="1"/>
        <end position="18"/>
    </location>
</feature>
<keyword evidence="3" id="KW-0732">Signal</keyword>
<keyword evidence="5" id="KW-1185">Reference proteome</keyword>
<keyword evidence="2" id="KW-0472">Membrane</keyword>
<organism evidence="4 5">
    <name type="scientific">Oesophagostomum dentatum</name>
    <name type="common">Nodular worm</name>
    <dbReference type="NCBI Taxonomy" id="61180"/>
    <lineage>
        <taxon>Eukaryota</taxon>
        <taxon>Metazoa</taxon>
        <taxon>Ecdysozoa</taxon>
        <taxon>Nematoda</taxon>
        <taxon>Chromadorea</taxon>
        <taxon>Rhabditida</taxon>
        <taxon>Rhabditina</taxon>
        <taxon>Rhabditomorpha</taxon>
        <taxon>Strongyloidea</taxon>
        <taxon>Strongylidae</taxon>
        <taxon>Oesophagostomum</taxon>
    </lineage>
</organism>
<evidence type="ECO:0000256" key="3">
    <source>
        <dbReference type="SAM" id="SignalP"/>
    </source>
</evidence>
<dbReference type="OrthoDB" id="5848595at2759"/>
<keyword evidence="2" id="KW-1133">Transmembrane helix</keyword>
<evidence type="ECO:0000313" key="4">
    <source>
        <dbReference type="EMBL" id="KHJ94566.1"/>
    </source>
</evidence>